<dbReference type="CDD" id="cd11061">
    <property type="entry name" value="CYP67-like"/>
    <property type="match status" value="1"/>
</dbReference>
<sequence length="566" mass="64013">MAVTTALIAVLGPEPCRIFSTFAVLGAGVHQVVRTIEIDNRLRILLASYLAIAFGLICGYLYVFSIGWLRAAASTMLASFSFNLGLTASILLYRSYFHRLSRFPGPFLAKVSRLSIAMRSMKRTQYHRDLEDMHRQYGDFVRTGPRELSINRPSAVHAFCGPQSPCTKPTWYSHVSNDKTQISLNSTRDPEVHRRRRRAWDRGFNMKALATYEPRVQHKVDVLVSQIRARIGEPLNMSQWTMYFAFDVMGLVGFSKDFRQLDDAVEHAAIKELHEQMLFLGILKPVPWVLTILGAIQGLVGNYGQFMTYCADRIAEKKNEWNVSESKVPQDVISWLLKAADEKDQSAPPGDQALNEDGRLMIITGSDTTGVAMANAFYFLAKHPAVYKKLQAELDKAFPQTNNLVDFTNETLRRLPYLEAVINETNRLKPAVPSGQPRQTPPGGLQVDETWIPGDTIVVIPQHVIQRDGRYFPSGTEFIPERWIDRKCELMLHEEAFFPFQTGRYGCVGKQLALMEMRSVIARIALEFDISIADEEAANSFDRDAKDTFTYTVGALPLNFRLRETA</sequence>
<evidence type="ECO:0000313" key="3">
    <source>
        <dbReference type="EMBL" id="KAL2793059.1"/>
    </source>
</evidence>
<keyword evidence="2" id="KW-0812">Transmembrane</keyword>
<keyword evidence="2" id="KW-0472">Membrane</keyword>
<feature type="transmembrane region" description="Helical" evidence="2">
    <location>
        <begin position="44"/>
        <end position="65"/>
    </location>
</feature>
<dbReference type="Proteomes" id="UP001610563">
    <property type="component" value="Unassembled WGS sequence"/>
</dbReference>
<accession>A0ABR4G224</accession>
<dbReference type="PANTHER" id="PTHR24305:SF78">
    <property type="entry name" value="P450, PUTATIVE (EUROFUNG)-RELATED"/>
    <property type="match status" value="1"/>
</dbReference>
<reference evidence="3 4" key="1">
    <citation type="submission" date="2024-07" db="EMBL/GenBank/DDBJ databases">
        <title>Section-level genome sequencing and comparative genomics of Aspergillus sections Usti and Cavernicolus.</title>
        <authorList>
            <consortium name="Lawrence Berkeley National Laboratory"/>
            <person name="Nybo J.L."/>
            <person name="Vesth T.C."/>
            <person name="Theobald S."/>
            <person name="Frisvad J.C."/>
            <person name="Larsen T.O."/>
            <person name="Kjaerboelling I."/>
            <person name="Rothschild-Mancinelli K."/>
            <person name="Lyhne E.K."/>
            <person name="Kogle M.E."/>
            <person name="Barry K."/>
            <person name="Clum A."/>
            <person name="Na H."/>
            <person name="Ledsgaard L."/>
            <person name="Lin J."/>
            <person name="Lipzen A."/>
            <person name="Kuo A."/>
            <person name="Riley R."/>
            <person name="Mondo S."/>
            <person name="Labutti K."/>
            <person name="Haridas S."/>
            <person name="Pangalinan J."/>
            <person name="Salamov A.A."/>
            <person name="Simmons B.A."/>
            <person name="Magnuson J.K."/>
            <person name="Chen J."/>
            <person name="Drula E."/>
            <person name="Henrissat B."/>
            <person name="Wiebenga A."/>
            <person name="Lubbers R.J."/>
            <person name="Gomes A.C."/>
            <person name="Makela M.R."/>
            <person name="Stajich J."/>
            <person name="Grigoriev I.V."/>
            <person name="Mortensen U.H."/>
            <person name="De Vries R.P."/>
            <person name="Baker S.E."/>
            <person name="Andersen M.R."/>
        </authorList>
    </citation>
    <scope>NUCLEOTIDE SEQUENCE [LARGE SCALE GENOMIC DNA]</scope>
    <source>
        <strain evidence="3 4">CBS 209.92</strain>
    </source>
</reference>
<organism evidence="3 4">
    <name type="scientific">Aspergillus keveii</name>
    <dbReference type="NCBI Taxonomy" id="714993"/>
    <lineage>
        <taxon>Eukaryota</taxon>
        <taxon>Fungi</taxon>
        <taxon>Dikarya</taxon>
        <taxon>Ascomycota</taxon>
        <taxon>Pezizomycotina</taxon>
        <taxon>Eurotiomycetes</taxon>
        <taxon>Eurotiomycetidae</taxon>
        <taxon>Eurotiales</taxon>
        <taxon>Aspergillaceae</taxon>
        <taxon>Aspergillus</taxon>
        <taxon>Aspergillus subgen. Nidulantes</taxon>
    </lineage>
</organism>
<evidence type="ECO:0000313" key="4">
    <source>
        <dbReference type="Proteomes" id="UP001610563"/>
    </source>
</evidence>
<dbReference type="InterPro" id="IPR001128">
    <property type="entry name" value="Cyt_P450"/>
</dbReference>
<keyword evidence="4" id="KW-1185">Reference proteome</keyword>
<dbReference type="PRINTS" id="PR00463">
    <property type="entry name" value="EP450I"/>
</dbReference>
<dbReference type="InterPro" id="IPR050121">
    <property type="entry name" value="Cytochrome_P450_monoxygenase"/>
</dbReference>
<name>A0ABR4G224_9EURO</name>
<dbReference type="SUPFAM" id="SSF48264">
    <property type="entry name" value="Cytochrome P450"/>
    <property type="match status" value="1"/>
</dbReference>
<dbReference type="EMBL" id="JBFTWV010000063">
    <property type="protein sequence ID" value="KAL2793059.1"/>
    <property type="molecule type" value="Genomic_DNA"/>
</dbReference>
<evidence type="ECO:0000256" key="2">
    <source>
        <dbReference type="SAM" id="Phobius"/>
    </source>
</evidence>
<dbReference type="PRINTS" id="PR00385">
    <property type="entry name" value="P450"/>
</dbReference>
<proteinExistence type="inferred from homology"/>
<dbReference type="InterPro" id="IPR002401">
    <property type="entry name" value="Cyt_P450_E_grp-I"/>
</dbReference>
<dbReference type="PANTHER" id="PTHR24305">
    <property type="entry name" value="CYTOCHROME P450"/>
    <property type="match status" value="1"/>
</dbReference>
<dbReference type="Gene3D" id="1.10.630.10">
    <property type="entry name" value="Cytochrome P450"/>
    <property type="match status" value="1"/>
</dbReference>
<evidence type="ECO:0000256" key="1">
    <source>
        <dbReference type="ARBA" id="ARBA00010617"/>
    </source>
</evidence>
<feature type="transmembrane region" description="Helical" evidence="2">
    <location>
        <begin position="71"/>
        <end position="93"/>
    </location>
</feature>
<dbReference type="InterPro" id="IPR036396">
    <property type="entry name" value="Cyt_P450_sf"/>
</dbReference>
<comment type="similarity">
    <text evidence="1">Belongs to the cytochrome P450 family.</text>
</comment>
<protein>
    <submittedName>
        <fullName evidence="3">Cytochrome P450</fullName>
    </submittedName>
</protein>
<keyword evidence="2" id="KW-1133">Transmembrane helix</keyword>
<gene>
    <name evidence="3" type="ORF">BJX66DRAFT_352128</name>
</gene>
<dbReference type="Pfam" id="PF00067">
    <property type="entry name" value="p450"/>
    <property type="match status" value="1"/>
</dbReference>
<comment type="caution">
    <text evidence="3">The sequence shown here is derived from an EMBL/GenBank/DDBJ whole genome shotgun (WGS) entry which is preliminary data.</text>
</comment>